<comment type="caution">
    <text evidence="2">The sequence shown here is derived from an EMBL/GenBank/DDBJ whole genome shotgun (WGS) entry which is preliminary data.</text>
</comment>
<feature type="compositionally biased region" description="Basic and acidic residues" evidence="1">
    <location>
        <begin position="15"/>
        <end position="59"/>
    </location>
</feature>
<protein>
    <submittedName>
        <fullName evidence="2">Uncharacterized protein</fullName>
    </submittedName>
</protein>
<evidence type="ECO:0000313" key="3">
    <source>
        <dbReference type="Proteomes" id="UP000269221"/>
    </source>
</evidence>
<evidence type="ECO:0000256" key="1">
    <source>
        <dbReference type="SAM" id="MobiDB-lite"/>
    </source>
</evidence>
<proteinExistence type="predicted"/>
<feature type="region of interest" description="Disordered" evidence="1">
    <location>
        <begin position="1"/>
        <end position="59"/>
    </location>
</feature>
<gene>
    <name evidence="2" type="ORF">DUI87_15548</name>
</gene>
<sequence>MSNMKTRTTKKRKEIMKDDEGREDEVNKDKYDKNAKDQGDNKGDEDKESKEDKEDSDTRIRARLLLKSVEEKE</sequence>
<reference evidence="2 3" key="1">
    <citation type="submission" date="2018-07" db="EMBL/GenBank/DDBJ databases">
        <title>A high quality draft genome assembly of the barn swallow (H. rustica rustica).</title>
        <authorList>
            <person name="Formenti G."/>
            <person name="Chiara M."/>
            <person name="Poveda L."/>
            <person name="Francoijs K.-J."/>
            <person name="Bonisoli-Alquati A."/>
            <person name="Canova L."/>
            <person name="Gianfranceschi L."/>
            <person name="Horner D.S."/>
            <person name="Saino N."/>
        </authorList>
    </citation>
    <scope>NUCLEOTIDE SEQUENCE [LARGE SCALE GENOMIC DNA]</scope>
    <source>
        <strain evidence="2">Chelidonia</strain>
        <tissue evidence="2">Blood</tissue>
    </source>
</reference>
<keyword evidence="3" id="KW-1185">Reference proteome</keyword>
<dbReference type="AlphaFoldDB" id="A0A3M0JZD9"/>
<dbReference type="EMBL" id="QRBI01000120">
    <property type="protein sequence ID" value="RMC06118.1"/>
    <property type="molecule type" value="Genomic_DNA"/>
</dbReference>
<name>A0A3M0JZD9_HIRRU</name>
<organism evidence="2 3">
    <name type="scientific">Hirundo rustica rustica</name>
    <dbReference type="NCBI Taxonomy" id="333673"/>
    <lineage>
        <taxon>Eukaryota</taxon>
        <taxon>Metazoa</taxon>
        <taxon>Chordata</taxon>
        <taxon>Craniata</taxon>
        <taxon>Vertebrata</taxon>
        <taxon>Euteleostomi</taxon>
        <taxon>Archelosauria</taxon>
        <taxon>Archosauria</taxon>
        <taxon>Dinosauria</taxon>
        <taxon>Saurischia</taxon>
        <taxon>Theropoda</taxon>
        <taxon>Coelurosauria</taxon>
        <taxon>Aves</taxon>
        <taxon>Neognathae</taxon>
        <taxon>Neoaves</taxon>
        <taxon>Telluraves</taxon>
        <taxon>Australaves</taxon>
        <taxon>Passeriformes</taxon>
        <taxon>Sylvioidea</taxon>
        <taxon>Hirundinidae</taxon>
        <taxon>Hirundo</taxon>
    </lineage>
</organism>
<dbReference type="Proteomes" id="UP000269221">
    <property type="component" value="Unassembled WGS sequence"/>
</dbReference>
<accession>A0A3M0JZD9</accession>
<evidence type="ECO:0000313" key="2">
    <source>
        <dbReference type="EMBL" id="RMC06118.1"/>
    </source>
</evidence>